<organism evidence="2">
    <name type="scientific">Lygus hesperus</name>
    <name type="common">Western plant bug</name>
    <dbReference type="NCBI Taxonomy" id="30085"/>
    <lineage>
        <taxon>Eukaryota</taxon>
        <taxon>Metazoa</taxon>
        <taxon>Ecdysozoa</taxon>
        <taxon>Arthropoda</taxon>
        <taxon>Hexapoda</taxon>
        <taxon>Insecta</taxon>
        <taxon>Pterygota</taxon>
        <taxon>Neoptera</taxon>
        <taxon>Paraneoptera</taxon>
        <taxon>Hemiptera</taxon>
        <taxon>Heteroptera</taxon>
        <taxon>Panheteroptera</taxon>
        <taxon>Cimicomorpha</taxon>
        <taxon>Miridae</taxon>
        <taxon>Mirini</taxon>
        <taxon>Lygus</taxon>
    </lineage>
</organism>
<feature type="domain" description="Protein kinase" evidence="1">
    <location>
        <begin position="9"/>
        <end position="101"/>
    </location>
</feature>
<evidence type="ECO:0000313" key="3">
    <source>
        <dbReference type="EMBL" id="JAQ14302.1"/>
    </source>
</evidence>
<keyword evidence="2" id="KW-0808">Transferase</keyword>
<dbReference type="SUPFAM" id="SSF56112">
    <property type="entry name" value="Protein kinase-like (PK-like)"/>
    <property type="match status" value="1"/>
</dbReference>
<dbReference type="GO" id="GO:0005524">
    <property type="term" value="F:ATP binding"/>
    <property type="evidence" value="ECO:0007669"/>
    <property type="project" value="InterPro"/>
</dbReference>
<dbReference type="InterPro" id="IPR011009">
    <property type="entry name" value="Kinase-like_dom_sf"/>
</dbReference>
<keyword evidence="2" id="KW-0418">Kinase</keyword>
<sequence length="101" mass="11456">MTNPREHMYILKTLVGRNPTTAAFVATRGSDPNLKVVAKFIMLNDEKQASYARSELHCLAACKHFGIVKHYDDFKSDDKLLLIMEYGSGGDLNKQIKQRLK</sequence>
<dbReference type="EMBL" id="GBHO01002863">
    <property type="protein sequence ID" value="JAG40741.1"/>
    <property type="molecule type" value="Transcribed_RNA"/>
</dbReference>
<reference evidence="2" key="1">
    <citation type="journal article" date="2014" name="PLoS ONE">
        <title>Transcriptome-Based Identification of ABC Transporters in the Western Tarnished Plant Bug Lygus hesperus.</title>
        <authorList>
            <person name="Hull J.J."/>
            <person name="Chaney K."/>
            <person name="Geib S.M."/>
            <person name="Fabrick J.A."/>
            <person name="Brent C.S."/>
            <person name="Walsh D."/>
            <person name="Lavine L.C."/>
        </authorList>
    </citation>
    <scope>NUCLEOTIDE SEQUENCE</scope>
</reference>
<reference evidence="3" key="3">
    <citation type="journal article" date="2016" name="Gigascience">
        <title>De novo construction of an expanded transcriptome assembly for the western tarnished plant bug, Lygus hesperus.</title>
        <authorList>
            <person name="Tassone E.E."/>
            <person name="Geib S.M."/>
            <person name="Hall B."/>
            <person name="Fabrick J.A."/>
            <person name="Brent C.S."/>
            <person name="Hull J.J."/>
        </authorList>
    </citation>
    <scope>NUCLEOTIDE SEQUENCE</scope>
</reference>
<name>A0A0A9ZA03_LYGHE</name>
<evidence type="ECO:0000313" key="2">
    <source>
        <dbReference type="EMBL" id="JAG40741.1"/>
    </source>
</evidence>
<dbReference type="Gene3D" id="3.30.200.20">
    <property type="entry name" value="Phosphorylase Kinase, domain 1"/>
    <property type="match status" value="1"/>
</dbReference>
<dbReference type="PROSITE" id="PS50011">
    <property type="entry name" value="PROTEIN_KINASE_DOM"/>
    <property type="match status" value="1"/>
</dbReference>
<dbReference type="Pfam" id="PF00069">
    <property type="entry name" value="Pkinase"/>
    <property type="match status" value="1"/>
</dbReference>
<evidence type="ECO:0000259" key="1">
    <source>
        <dbReference type="PROSITE" id="PS50011"/>
    </source>
</evidence>
<dbReference type="EMBL" id="GDHC01004327">
    <property type="protein sequence ID" value="JAQ14302.1"/>
    <property type="molecule type" value="Transcribed_RNA"/>
</dbReference>
<dbReference type="InterPro" id="IPR000719">
    <property type="entry name" value="Prot_kinase_dom"/>
</dbReference>
<accession>A0A0A9ZA03</accession>
<proteinExistence type="predicted"/>
<dbReference type="AlphaFoldDB" id="A0A0A9ZA03"/>
<gene>
    <name evidence="2" type="primary">NRKA_11</name>
    <name evidence="3" type="synonym">NRKA_1</name>
    <name evidence="2" type="ORF">CM83_7158</name>
    <name evidence="3" type="ORF">g.5127</name>
</gene>
<reference evidence="2" key="2">
    <citation type="submission" date="2014-07" db="EMBL/GenBank/DDBJ databases">
        <authorList>
            <person name="Hull J."/>
        </authorList>
    </citation>
    <scope>NUCLEOTIDE SEQUENCE</scope>
</reference>
<dbReference type="GO" id="GO:0004672">
    <property type="term" value="F:protein kinase activity"/>
    <property type="evidence" value="ECO:0007669"/>
    <property type="project" value="InterPro"/>
</dbReference>
<protein>
    <submittedName>
        <fullName evidence="2">Putative serine/threonine-protein kinase A</fullName>
    </submittedName>
</protein>